<keyword evidence="3" id="KW-1185">Reference proteome</keyword>
<gene>
    <name evidence="2" type="ORF">L227DRAFT_607055</name>
</gene>
<feature type="compositionally biased region" description="Polar residues" evidence="1">
    <location>
        <begin position="91"/>
        <end position="115"/>
    </location>
</feature>
<dbReference type="AlphaFoldDB" id="A0A5C2SQE2"/>
<accession>A0A5C2SQE2</accession>
<protein>
    <submittedName>
        <fullName evidence="2">Uncharacterized protein</fullName>
    </submittedName>
</protein>
<sequence>MSRQRYTTQPTASGMPLQRRALQTTQGPEIAGYYTDKPKAIVLERLRRRRLCTTGYDKVELYMSRRKGRVSAIPPSTRPEHRVNPDPILTSIGQEGQPQASVSSASTSGQTTQPSLPQAVVLWSASDTAQTAQTDVHHTTSTSASMRLAKEGDTGASAAQDVPRPSTVSLAPRDVPMSRTVSPAPHDIPRLRTATSAPHDAQAADTSAVPRFTSTTEVSVPIGSGPTNIPYGPEDFTDTTVTDYLSMDINFSELVNELWWQNSLGSDAADLGGQSSSDAAGTDLGRPSTYQQQVNSVNLTTWDLRAMAIYTPSLIVQVLKA</sequence>
<dbReference type="Proteomes" id="UP000313359">
    <property type="component" value="Unassembled WGS sequence"/>
</dbReference>
<proteinExistence type="predicted"/>
<dbReference type="EMBL" id="ML122252">
    <property type="protein sequence ID" value="RPD65574.1"/>
    <property type="molecule type" value="Genomic_DNA"/>
</dbReference>
<reference evidence="2" key="1">
    <citation type="journal article" date="2018" name="Genome Biol. Evol.">
        <title>Genomics and development of Lentinus tigrinus, a white-rot wood-decaying mushroom with dimorphic fruiting bodies.</title>
        <authorList>
            <person name="Wu B."/>
            <person name="Xu Z."/>
            <person name="Knudson A."/>
            <person name="Carlson A."/>
            <person name="Chen N."/>
            <person name="Kovaka S."/>
            <person name="LaButti K."/>
            <person name="Lipzen A."/>
            <person name="Pennachio C."/>
            <person name="Riley R."/>
            <person name="Schakwitz W."/>
            <person name="Umezawa K."/>
            <person name="Ohm R.A."/>
            <person name="Grigoriev I.V."/>
            <person name="Nagy L.G."/>
            <person name="Gibbons J."/>
            <person name="Hibbett D."/>
        </authorList>
    </citation>
    <scope>NUCLEOTIDE SEQUENCE [LARGE SCALE GENOMIC DNA]</scope>
    <source>
        <strain evidence="2">ALCF2SS1-6</strain>
    </source>
</reference>
<feature type="region of interest" description="Disordered" evidence="1">
    <location>
        <begin position="131"/>
        <end position="234"/>
    </location>
</feature>
<name>A0A5C2SQE2_9APHY</name>
<feature type="region of interest" description="Disordered" evidence="1">
    <location>
        <begin position="67"/>
        <end position="115"/>
    </location>
</feature>
<evidence type="ECO:0000313" key="3">
    <source>
        <dbReference type="Proteomes" id="UP000313359"/>
    </source>
</evidence>
<evidence type="ECO:0000313" key="2">
    <source>
        <dbReference type="EMBL" id="RPD65574.1"/>
    </source>
</evidence>
<evidence type="ECO:0000256" key="1">
    <source>
        <dbReference type="SAM" id="MobiDB-lite"/>
    </source>
</evidence>
<organism evidence="2 3">
    <name type="scientific">Lentinus tigrinus ALCF2SS1-6</name>
    <dbReference type="NCBI Taxonomy" id="1328759"/>
    <lineage>
        <taxon>Eukaryota</taxon>
        <taxon>Fungi</taxon>
        <taxon>Dikarya</taxon>
        <taxon>Basidiomycota</taxon>
        <taxon>Agaricomycotina</taxon>
        <taxon>Agaricomycetes</taxon>
        <taxon>Polyporales</taxon>
        <taxon>Polyporaceae</taxon>
        <taxon>Lentinus</taxon>
    </lineage>
</organism>
<feature type="compositionally biased region" description="Polar residues" evidence="1">
    <location>
        <begin position="131"/>
        <end position="145"/>
    </location>
</feature>